<evidence type="ECO:0000313" key="2">
    <source>
        <dbReference type="Proteomes" id="UP000245383"/>
    </source>
</evidence>
<dbReference type="EMBL" id="MBFR01000157">
    <property type="protein sequence ID" value="PVU92580.1"/>
    <property type="molecule type" value="Genomic_DNA"/>
</dbReference>
<dbReference type="InterPro" id="IPR043502">
    <property type="entry name" value="DNA/RNA_pol_sf"/>
</dbReference>
<name>A0A2T9YJR3_9FUNG</name>
<evidence type="ECO:0000313" key="1">
    <source>
        <dbReference type="EMBL" id="PVU92580.1"/>
    </source>
</evidence>
<reference evidence="1 2" key="1">
    <citation type="journal article" date="2018" name="MBio">
        <title>Comparative Genomics Reveals the Core Gene Toolbox for the Fungus-Insect Symbiosis.</title>
        <authorList>
            <person name="Wang Y."/>
            <person name="Stata M."/>
            <person name="Wang W."/>
            <person name="Stajich J.E."/>
            <person name="White M.M."/>
            <person name="Moncalvo J.M."/>
        </authorList>
    </citation>
    <scope>NUCLEOTIDE SEQUENCE [LARGE SCALE GENOMIC DNA]</scope>
    <source>
        <strain evidence="1 2">SWE-8-4</strain>
    </source>
</reference>
<accession>A0A2T9YJR3</accession>
<organism evidence="1 2">
    <name type="scientific">Smittium simulii</name>
    <dbReference type="NCBI Taxonomy" id="133385"/>
    <lineage>
        <taxon>Eukaryota</taxon>
        <taxon>Fungi</taxon>
        <taxon>Fungi incertae sedis</taxon>
        <taxon>Zoopagomycota</taxon>
        <taxon>Kickxellomycotina</taxon>
        <taxon>Harpellomycetes</taxon>
        <taxon>Harpellales</taxon>
        <taxon>Legeriomycetaceae</taxon>
        <taxon>Smittium</taxon>
    </lineage>
</organism>
<sequence>MGQEAFNQIKELPDKPKDPHVTALIPVTDLVTYPKLLPPLTEKERKNAIYSCSKTSSANYNLPSLNDSASSAVKKTESALYRIQLALAQTTRPIAEYSENMFASIMRALLSDIAASVAQSRLDNLHKGMCLPGKPQQIISSEIKLLIGQETFGTLLLWKLDLALKNKTASQIFEGESNLKRELGRGKNKKSTWRSCRLKIFTDEESSATQQKRPTKEASKVLLEEVASLLAKHAIEEILHRQPGFYSQLSTIPKKTDNLCIDALIHILIYNKCRKFLWLKWNGRAFQFQVLPFGLFLSPAFGVWIQNQRGKIVNVPVSIDYPLKNSNQYQRHVAQSLLNQTSKPAQRRKLMLRRLLELNNYSLNRLKSWALTVVLADPAIHNLLFWKDYLKS</sequence>
<protein>
    <submittedName>
        <fullName evidence="1">Uncharacterized protein</fullName>
    </submittedName>
</protein>
<dbReference type="OrthoDB" id="5545891at2759"/>
<dbReference type="SUPFAM" id="SSF56672">
    <property type="entry name" value="DNA/RNA polymerases"/>
    <property type="match status" value="1"/>
</dbReference>
<keyword evidence="2" id="KW-1185">Reference proteome</keyword>
<dbReference type="AlphaFoldDB" id="A0A2T9YJR3"/>
<dbReference type="Proteomes" id="UP000245383">
    <property type="component" value="Unassembled WGS sequence"/>
</dbReference>
<proteinExistence type="predicted"/>
<gene>
    <name evidence="1" type="ORF">BB561_003746</name>
</gene>
<comment type="caution">
    <text evidence="1">The sequence shown here is derived from an EMBL/GenBank/DDBJ whole genome shotgun (WGS) entry which is preliminary data.</text>
</comment>